<proteinExistence type="predicted"/>
<evidence type="ECO:0000256" key="1">
    <source>
        <dbReference type="SAM" id="MobiDB-lite"/>
    </source>
</evidence>
<comment type="caution">
    <text evidence="2">The sequence shown here is derived from an EMBL/GenBank/DDBJ whole genome shotgun (WGS) entry which is preliminary data.</text>
</comment>
<evidence type="ECO:0000313" key="3">
    <source>
        <dbReference type="Proteomes" id="UP000784880"/>
    </source>
</evidence>
<dbReference type="EMBL" id="JAHQCS010000079">
    <property type="protein sequence ID" value="MBU9711674.1"/>
    <property type="molecule type" value="Genomic_DNA"/>
</dbReference>
<gene>
    <name evidence="2" type="ORF">KS419_07995</name>
</gene>
<dbReference type="Proteomes" id="UP000784880">
    <property type="component" value="Unassembled WGS sequence"/>
</dbReference>
<dbReference type="RefSeq" id="WP_217065669.1">
    <property type="nucleotide sequence ID" value="NZ_JAHQCS010000079.1"/>
</dbReference>
<feature type="region of interest" description="Disordered" evidence="1">
    <location>
        <begin position="70"/>
        <end position="91"/>
    </location>
</feature>
<protein>
    <submittedName>
        <fullName evidence="2">Uncharacterized protein</fullName>
    </submittedName>
</protein>
<evidence type="ECO:0000313" key="2">
    <source>
        <dbReference type="EMBL" id="MBU9711674.1"/>
    </source>
</evidence>
<reference evidence="2 3" key="1">
    <citation type="submission" date="2021-06" db="EMBL/GenBank/DDBJ databases">
        <title>Bacillus sp. RD4P76, an endophyte from a halophyte.</title>
        <authorList>
            <person name="Sun J.-Q."/>
        </authorList>
    </citation>
    <scope>NUCLEOTIDE SEQUENCE [LARGE SCALE GENOMIC DNA]</scope>
    <source>
        <strain evidence="2 3">CGMCC 1.15917</strain>
    </source>
</reference>
<name>A0ABS6JDC3_9BACI</name>
<feature type="compositionally biased region" description="Basic and acidic residues" evidence="1">
    <location>
        <begin position="70"/>
        <end position="79"/>
    </location>
</feature>
<organism evidence="2 3">
    <name type="scientific">Evansella tamaricis</name>
    <dbReference type="NCBI Taxonomy" id="2069301"/>
    <lineage>
        <taxon>Bacteria</taxon>
        <taxon>Bacillati</taxon>
        <taxon>Bacillota</taxon>
        <taxon>Bacilli</taxon>
        <taxon>Bacillales</taxon>
        <taxon>Bacillaceae</taxon>
        <taxon>Evansella</taxon>
    </lineage>
</organism>
<keyword evidence="3" id="KW-1185">Reference proteome</keyword>
<sequence>MAEESKDLMTVKDLEYAVINTLEKHNKEHIGIVDRKELPDDIEFLEFETLEEFKRFLLTSELPQETAKVVNEKREDFHQKKPSKTSPDFNINNSYNHAASHQWVPDRGCTYCWQPGLMHIDYSFTAPQRTNPLYFTDITQITSWEDDIFSTWVNTIDPIYNISTYGGFTDVTITGYHLIGVSVGGFEVGYTESNQYSQQILPEGQTY</sequence>
<accession>A0ABS6JDC3</accession>